<feature type="transmembrane region" description="Helical" evidence="2">
    <location>
        <begin position="652"/>
        <end position="672"/>
    </location>
</feature>
<feature type="transmembrane region" description="Helical" evidence="2">
    <location>
        <begin position="784"/>
        <end position="803"/>
    </location>
</feature>
<sequence>MRPMQLEYQTRRNAASRRRWMVATLLATLALILPSAVLPAMAAVTVGGTRTGVVDHNASDDETDRPVDPEVPPVDVPDVNPTKPTDPEAEVSGNDPLVVFGLAGLTFDDIDPNKTPNLWKLAERSALGNLSVRTVRSTSCPVDGWLTISAGRRSGTQITEDQEQRCPQMPDIAAGKSDRNTPVSATVDGYEDYTLFNAARDYNAVPGQLSAALADMGHSCSLAIGAGAATALADAQGNVPKYLPAGSVPDSLDECPLTMVDLGALGDSGWIPGSDSTVATSGGDASNVLPGQEPKRDDGTADAPAAPEPTAEEVARAADALHERQLSAADAALGKYLASTPENTAVMVTGLSDSSGDPALRAVMVSQPGGNEGLLTSASTRREGLVQLTDMTPTMLNLMGYGRDGDFIGTPAQYAKKTTEITDDDTPNVATIDSVKALRIQATASSIVHGSTGTFSIFLDTLHYIFFGLLGIGLFAGWRSSRLNRAAASSGRASALAWVGLVLAAIPLGSFLANLVPWADSTSPRLALLGSLVVATAAVLAVVLAGPWRRSWLGRVGALGLLTAITLGVDVAAGSQLQLNSLLGYNPIVAGRFYGLGNMAVALFIVGALMGTAAVVSPLVRTGHSRRAALVSAAIGVACVGVLGNPSWGAKFGGTIAALAGFIVLVLMLLKIRLNFRRLLIVGVVALAALVGIAGLDYLRPAEQRSHFGLFFGQLLDGEVFGVLGRKLTANLSIISINPLLSLIVPCALLVLGLFLGWCYRWQRTRRLSQRWAGVLPSVLDDSAAIRAGFCATMLALLAGLVITDSGIAVPATGLMLLIPTLVALNAGKVKEMTSADSPPPVKRATAAGSVGGTK</sequence>
<feature type="transmembrane region" description="Helical" evidence="2">
    <location>
        <begin position="496"/>
        <end position="519"/>
    </location>
</feature>
<feature type="region of interest" description="Disordered" evidence="1">
    <location>
        <begin position="51"/>
        <end position="94"/>
    </location>
</feature>
<keyword evidence="2" id="KW-1133">Transmembrane helix</keyword>
<dbReference type="RefSeq" id="WP_349639701.1">
    <property type="nucleotide sequence ID" value="NZ_CP090958.1"/>
</dbReference>
<feature type="transmembrane region" description="Helical" evidence="2">
    <location>
        <begin position="740"/>
        <end position="763"/>
    </location>
</feature>
<protein>
    <submittedName>
        <fullName evidence="4">Uncharacterized protein</fullName>
    </submittedName>
</protein>
<feature type="chain" id="PRO_5046801763" evidence="3">
    <location>
        <begin position="43"/>
        <end position="855"/>
    </location>
</feature>
<feature type="transmembrane region" description="Helical" evidence="2">
    <location>
        <begin position="628"/>
        <end position="646"/>
    </location>
</feature>
<dbReference type="InterPro" id="IPR017850">
    <property type="entry name" value="Alkaline_phosphatase_core_sf"/>
</dbReference>
<feature type="transmembrane region" description="Helical" evidence="2">
    <location>
        <begin position="593"/>
        <end position="616"/>
    </location>
</feature>
<feature type="transmembrane region" description="Helical" evidence="2">
    <location>
        <begin position="809"/>
        <end position="828"/>
    </location>
</feature>
<feature type="transmembrane region" description="Helical" evidence="2">
    <location>
        <begin position="525"/>
        <end position="545"/>
    </location>
</feature>
<proteinExistence type="predicted"/>
<dbReference type="Proteomes" id="UP001209083">
    <property type="component" value="Chromosome"/>
</dbReference>
<evidence type="ECO:0000313" key="5">
    <source>
        <dbReference type="Proteomes" id="UP001209083"/>
    </source>
</evidence>
<dbReference type="PROSITE" id="PS51318">
    <property type="entry name" value="TAT"/>
    <property type="match status" value="1"/>
</dbReference>
<keyword evidence="2" id="KW-0812">Transmembrane</keyword>
<feature type="region of interest" description="Disordered" evidence="1">
    <location>
        <begin position="833"/>
        <end position="855"/>
    </location>
</feature>
<dbReference type="EMBL" id="CP090958">
    <property type="protein sequence ID" value="WGW12894.1"/>
    <property type="molecule type" value="Genomic_DNA"/>
</dbReference>
<feature type="transmembrane region" description="Helical" evidence="2">
    <location>
        <begin position="552"/>
        <end position="573"/>
    </location>
</feature>
<dbReference type="InterPro" id="IPR006311">
    <property type="entry name" value="TAT_signal"/>
</dbReference>
<accession>A0ABY8QX99</accession>
<organism evidence="4 5">
    <name type="scientific">Saxibacter everestensis</name>
    <dbReference type="NCBI Taxonomy" id="2909229"/>
    <lineage>
        <taxon>Bacteria</taxon>
        <taxon>Bacillati</taxon>
        <taxon>Actinomycetota</taxon>
        <taxon>Actinomycetes</taxon>
        <taxon>Micrococcales</taxon>
        <taxon>Brevibacteriaceae</taxon>
        <taxon>Saxibacter</taxon>
    </lineage>
</organism>
<feature type="region of interest" description="Disordered" evidence="1">
    <location>
        <begin position="273"/>
        <end position="309"/>
    </location>
</feature>
<keyword evidence="3" id="KW-0732">Signal</keyword>
<gene>
    <name evidence="4" type="ORF">LWF01_03725</name>
</gene>
<feature type="signal peptide" evidence="3">
    <location>
        <begin position="1"/>
        <end position="42"/>
    </location>
</feature>
<keyword evidence="5" id="KW-1185">Reference proteome</keyword>
<feature type="transmembrane region" description="Helical" evidence="2">
    <location>
        <begin position="679"/>
        <end position="699"/>
    </location>
</feature>
<feature type="transmembrane region" description="Helical" evidence="2">
    <location>
        <begin position="455"/>
        <end position="476"/>
    </location>
</feature>
<evidence type="ECO:0000256" key="1">
    <source>
        <dbReference type="SAM" id="MobiDB-lite"/>
    </source>
</evidence>
<reference evidence="4 5" key="1">
    <citation type="submission" date="2023-05" db="EMBL/GenBank/DDBJ databases">
        <title>Lithophilousrod everest ZFBP1038 complete genpme.</title>
        <authorList>
            <person name="Tian M."/>
        </authorList>
    </citation>
    <scope>NUCLEOTIDE SEQUENCE [LARGE SCALE GENOMIC DNA]</scope>
    <source>
        <strain evidence="4 5">ZFBP1038</strain>
    </source>
</reference>
<name>A0ABY8QX99_9MICO</name>
<evidence type="ECO:0000256" key="2">
    <source>
        <dbReference type="SAM" id="Phobius"/>
    </source>
</evidence>
<dbReference type="SUPFAM" id="SSF53649">
    <property type="entry name" value="Alkaline phosphatase-like"/>
    <property type="match status" value="1"/>
</dbReference>
<evidence type="ECO:0000313" key="4">
    <source>
        <dbReference type="EMBL" id="WGW12894.1"/>
    </source>
</evidence>
<keyword evidence="2" id="KW-0472">Membrane</keyword>
<feature type="compositionally biased region" description="Polar residues" evidence="1">
    <location>
        <begin position="274"/>
        <end position="284"/>
    </location>
</feature>
<evidence type="ECO:0000256" key="3">
    <source>
        <dbReference type="SAM" id="SignalP"/>
    </source>
</evidence>